<keyword evidence="3" id="KW-1185">Reference proteome</keyword>
<dbReference type="OrthoDB" id="4762016at2759"/>
<evidence type="ECO:0000256" key="1">
    <source>
        <dbReference type="SAM" id="MobiDB-lite"/>
    </source>
</evidence>
<protein>
    <submittedName>
        <fullName evidence="2">Uncharacterized protein</fullName>
    </submittedName>
</protein>
<feature type="region of interest" description="Disordered" evidence="1">
    <location>
        <begin position="79"/>
        <end position="175"/>
    </location>
</feature>
<dbReference type="Proteomes" id="UP000054018">
    <property type="component" value="Unassembled WGS sequence"/>
</dbReference>
<reference evidence="3" key="2">
    <citation type="submission" date="2015-01" db="EMBL/GenBank/DDBJ databases">
        <title>Evolutionary Origins and Diversification of the Mycorrhizal Mutualists.</title>
        <authorList>
            <consortium name="DOE Joint Genome Institute"/>
            <consortium name="Mycorrhizal Genomics Consortium"/>
            <person name="Kohler A."/>
            <person name="Kuo A."/>
            <person name="Nagy L.G."/>
            <person name="Floudas D."/>
            <person name="Copeland A."/>
            <person name="Barry K.W."/>
            <person name="Cichocki N."/>
            <person name="Veneault-Fourrey C."/>
            <person name="LaButti K."/>
            <person name="Lindquist E.A."/>
            <person name="Lipzen A."/>
            <person name="Lundell T."/>
            <person name="Morin E."/>
            <person name="Murat C."/>
            <person name="Riley R."/>
            <person name="Ohm R."/>
            <person name="Sun H."/>
            <person name="Tunlid A."/>
            <person name="Henrissat B."/>
            <person name="Grigoriev I.V."/>
            <person name="Hibbett D.S."/>
            <person name="Martin F."/>
        </authorList>
    </citation>
    <scope>NUCLEOTIDE SEQUENCE [LARGE SCALE GENOMIC DNA]</scope>
    <source>
        <strain evidence="3">441</strain>
    </source>
</reference>
<feature type="compositionally biased region" description="Low complexity" evidence="1">
    <location>
        <begin position="165"/>
        <end position="175"/>
    </location>
</feature>
<dbReference type="EMBL" id="KN833693">
    <property type="protein sequence ID" value="KIK28173.1"/>
    <property type="molecule type" value="Genomic_DNA"/>
</dbReference>
<evidence type="ECO:0000313" key="2">
    <source>
        <dbReference type="EMBL" id="KIK28173.1"/>
    </source>
</evidence>
<accession>A0A0D0A7Y8</accession>
<gene>
    <name evidence="2" type="ORF">PISMIDRAFT_7688</name>
</gene>
<feature type="compositionally biased region" description="Polar residues" evidence="1">
    <location>
        <begin position="124"/>
        <end position="147"/>
    </location>
</feature>
<name>A0A0D0A7Y8_9AGAM</name>
<organism evidence="2 3">
    <name type="scientific">Pisolithus microcarpus 441</name>
    <dbReference type="NCBI Taxonomy" id="765257"/>
    <lineage>
        <taxon>Eukaryota</taxon>
        <taxon>Fungi</taxon>
        <taxon>Dikarya</taxon>
        <taxon>Basidiomycota</taxon>
        <taxon>Agaricomycotina</taxon>
        <taxon>Agaricomycetes</taxon>
        <taxon>Agaricomycetidae</taxon>
        <taxon>Boletales</taxon>
        <taxon>Sclerodermatineae</taxon>
        <taxon>Pisolithaceae</taxon>
        <taxon>Pisolithus</taxon>
    </lineage>
</organism>
<reference evidence="2 3" key="1">
    <citation type="submission" date="2014-04" db="EMBL/GenBank/DDBJ databases">
        <authorList>
            <consortium name="DOE Joint Genome Institute"/>
            <person name="Kuo A."/>
            <person name="Kohler A."/>
            <person name="Costa M.D."/>
            <person name="Nagy L.G."/>
            <person name="Floudas D."/>
            <person name="Copeland A."/>
            <person name="Barry K.W."/>
            <person name="Cichocki N."/>
            <person name="Veneault-Fourrey C."/>
            <person name="LaButti K."/>
            <person name="Lindquist E.A."/>
            <person name="Lipzen A."/>
            <person name="Lundell T."/>
            <person name="Morin E."/>
            <person name="Murat C."/>
            <person name="Sun H."/>
            <person name="Tunlid A."/>
            <person name="Henrissat B."/>
            <person name="Grigoriev I.V."/>
            <person name="Hibbett D.S."/>
            <person name="Martin F."/>
            <person name="Nordberg H.P."/>
            <person name="Cantor M.N."/>
            <person name="Hua S.X."/>
        </authorList>
    </citation>
    <scope>NUCLEOTIDE SEQUENCE [LARGE SCALE GENOMIC DNA]</scope>
    <source>
        <strain evidence="2 3">441</strain>
    </source>
</reference>
<sequence length="387" mass="43094">MAPEPPKIPGLFTGYGRGQPVEMNDISLWNDTYIRKKLITRECLVTNIRWYKGRKNVQHEFLRFDISSPDKVHTAILTAERGAGDSSKGKDRLPGIAEHTGTTTPPVNPTDSVIGPSIPPVTTTPPLASPDVTSDSTGSSADETSPNIARGKSTATKKKPKAERSSTNASSSSNFISRRSARDAIFHATLDSTASAELERKCEVFECITTLTFPENAGPSADKIATLLVVTSAVEPMYQLMHTQCYWFVATVFEASKCLFPGAEQDITKHNGGRCYRIRIPQKSSVDAVCRDYDKAQTALDAEIEEDRRVEREDEEARRRDIEQRQAAEEAAKREREQRQAAEERVRIVEEERQRERQAAEERARVAEEEIAKLRRELEASRAGAST</sequence>
<feature type="region of interest" description="Disordered" evidence="1">
    <location>
        <begin position="307"/>
        <end position="366"/>
    </location>
</feature>
<dbReference type="AlphaFoldDB" id="A0A0D0A7Y8"/>
<dbReference type="HOGENOM" id="CLU_067635_0_0_1"/>
<dbReference type="STRING" id="765257.A0A0D0A7Y8"/>
<proteinExistence type="predicted"/>
<evidence type="ECO:0000313" key="3">
    <source>
        <dbReference type="Proteomes" id="UP000054018"/>
    </source>
</evidence>
<feature type="compositionally biased region" description="Polar residues" evidence="1">
    <location>
        <begin position="100"/>
        <end position="111"/>
    </location>
</feature>